<gene>
    <name evidence="2" type="ORF">HMPREF1129_2377</name>
</gene>
<feature type="compositionally biased region" description="Basic and acidic residues" evidence="1">
    <location>
        <begin position="1"/>
        <end position="15"/>
    </location>
</feature>
<sequence length="46" mass="5180">MFSLRESRVAREQGRSRPPAARGRAVVDAGRGRRAGRRARCRQDEA</sequence>
<organism evidence="2 3">
    <name type="scientific">Actinomyces naeslundii (strain ATCC 12104 / DSM 43013 / CCUG 2238 / JCM 8349 / NCTC 10301 / Howell 279)</name>
    <dbReference type="NCBI Taxonomy" id="1115803"/>
    <lineage>
        <taxon>Bacteria</taxon>
        <taxon>Bacillati</taxon>
        <taxon>Actinomycetota</taxon>
        <taxon>Actinomycetes</taxon>
        <taxon>Actinomycetales</taxon>
        <taxon>Actinomycetaceae</taxon>
        <taxon>Actinomyces</taxon>
    </lineage>
</organism>
<evidence type="ECO:0000313" key="2">
    <source>
        <dbReference type="EMBL" id="EJN85519.1"/>
    </source>
</evidence>
<accession>J3JKN7</accession>
<name>J3JKN7_ACTNH</name>
<comment type="caution">
    <text evidence="2">The sequence shown here is derived from an EMBL/GenBank/DDBJ whole genome shotgun (WGS) entry which is preliminary data.</text>
</comment>
<reference evidence="2 3" key="1">
    <citation type="submission" date="2012-07" db="EMBL/GenBank/DDBJ databases">
        <authorList>
            <person name="Durkin A.S."/>
            <person name="McCorrison J."/>
            <person name="Torralba M."/>
            <person name="Gillis M."/>
            <person name="Methe B."/>
            <person name="Sutton G."/>
            <person name="Nelson K.E."/>
        </authorList>
    </citation>
    <scope>NUCLEOTIDE SEQUENCE [LARGE SCALE GENOMIC DNA]</scope>
    <source>
        <strain evidence="3">ATCC 12104 / DSM 43013 / CCUG 2238 / JCM 8349 / NCTC 10301 / Howell 279</strain>
    </source>
</reference>
<proteinExistence type="predicted"/>
<protein>
    <submittedName>
        <fullName evidence="2">Uncharacterized protein</fullName>
    </submittedName>
</protein>
<dbReference type="PATRIC" id="fig|1115803.3.peg.755"/>
<evidence type="ECO:0000313" key="3">
    <source>
        <dbReference type="Proteomes" id="UP000007814"/>
    </source>
</evidence>
<dbReference type="Proteomes" id="UP000007814">
    <property type="component" value="Unassembled WGS sequence"/>
</dbReference>
<dbReference type="AlphaFoldDB" id="J3JKN7"/>
<evidence type="ECO:0000256" key="1">
    <source>
        <dbReference type="SAM" id="MobiDB-lite"/>
    </source>
</evidence>
<feature type="region of interest" description="Disordered" evidence="1">
    <location>
        <begin position="1"/>
        <end position="46"/>
    </location>
</feature>
<dbReference type="EMBL" id="ALJK01000061">
    <property type="protein sequence ID" value="EJN85519.1"/>
    <property type="molecule type" value="Genomic_DNA"/>
</dbReference>
<feature type="compositionally biased region" description="Low complexity" evidence="1">
    <location>
        <begin position="16"/>
        <end position="29"/>
    </location>
</feature>